<dbReference type="PANTHER" id="PTHR24094">
    <property type="entry name" value="SECRETED PROTEIN"/>
    <property type="match status" value="1"/>
</dbReference>
<dbReference type="InterPro" id="IPR008613">
    <property type="entry name" value="Excalibur_Ca-bd_domain"/>
</dbReference>
<dbReference type="InterPro" id="IPR011089">
    <property type="entry name" value="GmrSD_C"/>
</dbReference>
<dbReference type="PANTHER" id="PTHR24094:SF15">
    <property type="entry name" value="AMP-DEPENDENT SYNTHETASE_LIGASE DOMAIN-CONTAINING PROTEIN-RELATED"/>
    <property type="match status" value="1"/>
</dbReference>
<dbReference type="KEGG" id="moj:D7D94_13900"/>
<sequence>MLAALAGGGADGGSAAGGVADDGGAAGGGVAVDDATAAEVLATLPVKGSAPGTGYDRVGDFGESWLDVDGNGCGTRDDILRRDLADAVTDDGCVVRAGELDDPYTGRTIAFERGVDTSHLVQIDHVVALKDAWRTGAQRLSAERRVALANDPLNLLAVDGSTNAQKGAGNAATWLPPHKAFRCAYVARQISVKAAYGLWVVPAEKDAMARVLDACPDEPALAASAAPPSTATGPSAPYENCAAARADGAAPVRRGDDGYGPHLDRDGDGVACE</sequence>
<evidence type="ECO:0000313" key="3">
    <source>
        <dbReference type="EMBL" id="QGU28976.1"/>
    </source>
</evidence>
<organism evidence="3 4">
    <name type="scientific">Microbacterium oryzae</name>
    <dbReference type="NCBI Taxonomy" id="743009"/>
    <lineage>
        <taxon>Bacteria</taxon>
        <taxon>Bacillati</taxon>
        <taxon>Actinomycetota</taxon>
        <taxon>Actinomycetes</taxon>
        <taxon>Micrococcales</taxon>
        <taxon>Microbacteriaceae</taxon>
        <taxon>Microbacterium</taxon>
    </lineage>
</organism>
<feature type="domain" description="Excalibur calcium-binding" evidence="2">
    <location>
        <begin position="237"/>
        <end position="273"/>
    </location>
</feature>
<feature type="region of interest" description="Disordered" evidence="1">
    <location>
        <begin position="246"/>
        <end position="273"/>
    </location>
</feature>
<protein>
    <submittedName>
        <fullName evidence="3">DUF1524 domain-containing protein</fullName>
    </submittedName>
</protein>
<keyword evidence="4" id="KW-1185">Reference proteome</keyword>
<dbReference type="EMBL" id="CP032550">
    <property type="protein sequence ID" value="QGU28976.1"/>
    <property type="molecule type" value="Genomic_DNA"/>
</dbReference>
<feature type="compositionally biased region" description="Basic and acidic residues" evidence="1">
    <location>
        <begin position="253"/>
        <end position="273"/>
    </location>
</feature>
<gene>
    <name evidence="3" type="ORF">D7D94_13900</name>
</gene>
<proteinExistence type="predicted"/>
<dbReference type="Pfam" id="PF07510">
    <property type="entry name" value="GmrSD_C"/>
    <property type="match status" value="1"/>
</dbReference>
<dbReference type="OrthoDB" id="5196645at2"/>
<name>A0A6I6DXM0_9MICO</name>
<evidence type="ECO:0000259" key="2">
    <source>
        <dbReference type="SMART" id="SM00894"/>
    </source>
</evidence>
<evidence type="ECO:0000256" key="1">
    <source>
        <dbReference type="SAM" id="MobiDB-lite"/>
    </source>
</evidence>
<dbReference type="SMART" id="SM00894">
    <property type="entry name" value="Excalibur"/>
    <property type="match status" value="1"/>
</dbReference>
<dbReference type="Pfam" id="PF05901">
    <property type="entry name" value="Excalibur"/>
    <property type="match status" value="1"/>
</dbReference>
<reference evidence="3 4" key="1">
    <citation type="submission" date="2018-09" db="EMBL/GenBank/DDBJ databases">
        <title>Whole genome sequencing of Microbacterium oryzae strain MB-10T.</title>
        <authorList>
            <person name="Das S.K."/>
        </authorList>
    </citation>
    <scope>NUCLEOTIDE SEQUENCE [LARGE SCALE GENOMIC DNA]</scope>
    <source>
        <strain evidence="3 4">MB-10</strain>
    </source>
</reference>
<evidence type="ECO:0000313" key="4">
    <source>
        <dbReference type="Proteomes" id="UP000422989"/>
    </source>
</evidence>
<dbReference type="Proteomes" id="UP000422989">
    <property type="component" value="Chromosome"/>
</dbReference>
<dbReference type="AlphaFoldDB" id="A0A6I6DXM0"/>
<accession>A0A6I6DXM0</accession>